<accession>A0AA39Z8F6</accession>
<dbReference type="EMBL" id="JAULSY010000094">
    <property type="protein sequence ID" value="KAK0666142.1"/>
    <property type="molecule type" value="Genomic_DNA"/>
</dbReference>
<protein>
    <submittedName>
        <fullName evidence="1">Uncharacterized protein</fullName>
    </submittedName>
</protein>
<keyword evidence="2" id="KW-1185">Reference proteome</keyword>
<dbReference type="Proteomes" id="UP001174997">
    <property type="component" value="Unassembled WGS sequence"/>
</dbReference>
<evidence type="ECO:0000313" key="1">
    <source>
        <dbReference type="EMBL" id="KAK0666142.1"/>
    </source>
</evidence>
<name>A0AA39Z8F6_9PEZI</name>
<sequence length="74" mass="7991">MRWTLQVPSWLGMGSKCGINGARHLEAISVHTGNSLAPDTSFPCIILEISRTVNDAGLGQPGATERCVTCIWHQ</sequence>
<gene>
    <name evidence="1" type="ORF">QBC41DRAFT_231202</name>
</gene>
<comment type="caution">
    <text evidence="1">The sequence shown here is derived from an EMBL/GenBank/DDBJ whole genome shotgun (WGS) entry which is preliminary data.</text>
</comment>
<proteinExistence type="predicted"/>
<dbReference type="AlphaFoldDB" id="A0AA39Z8F6"/>
<organism evidence="1 2">
    <name type="scientific">Cercophora samala</name>
    <dbReference type="NCBI Taxonomy" id="330535"/>
    <lineage>
        <taxon>Eukaryota</taxon>
        <taxon>Fungi</taxon>
        <taxon>Dikarya</taxon>
        <taxon>Ascomycota</taxon>
        <taxon>Pezizomycotina</taxon>
        <taxon>Sordariomycetes</taxon>
        <taxon>Sordariomycetidae</taxon>
        <taxon>Sordariales</taxon>
        <taxon>Lasiosphaeriaceae</taxon>
        <taxon>Cercophora</taxon>
    </lineage>
</organism>
<evidence type="ECO:0000313" key="2">
    <source>
        <dbReference type="Proteomes" id="UP001174997"/>
    </source>
</evidence>
<reference evidence="1" key="1">
    <citation type="submission" date="2023-06" db="EMBL/GenBank/DDBJ databases">
        <title>Genome-scale phylogeny and comparative genomics of the fungal order Sordariales.</title>
        <authorList>
            <consortium name="Lawrence Berkeley National Laboratory"/>
            <person name="Hensen N."/>
            <person name="Bonometti L."/>
            <person name="Westerberg I."/>
            <person name="Brannstrom I.O."/>
            <person name="Guillou S."/>
            <person name="Cros-Aarteil S."/>
            <person name="Calhoun S."/>
            <person name="Haridas S."/>
            <person name="Kuo A."/>
            <person name="Mondo S."/>
            <person name="Pangilinan J."/>
            <person name="Riley R."/>
            <person name="Labutti K."/>
            <person name="Andreopoulos B."/>
            <person name="Lipzen A."/>
            <person name="Chen C."/>
            <person name="Yanf M."/>
            <person name="Daum C."/>
            <person name="Ng V."/>
            <person name="Clum A."/>
            <person name="Steindorff A."/>
            <person name="Ohm R."/>
            <person name="Martin F."/>
            <person name="Silar P."/>
            <person name="Natvig D."/>
            <person name="Lalanne C."/>
            <person name="Gautier V."/>
            <person name="Ament-Velasquez S.L."/>
            <person name="Kruys A."/>
            <person name="Hutchinson M.I."/>
            <person name="Powell A.J."/>
            <person name="Barry K."/>
            <person name="Miller A.N."/>
            <person name="Grigoriev I.V."/>
            <person name="Debuchy R."/>
            <person name="Gladieux P."/>
            <person name="Thoren M.H."/>
            <person name="Johannesson H."/>
        </authorList>
    </citation>
    <scope>NUCLEOTIDE SEQUENCE</scope>
    <source>
        <strain evidence="1">CBS 307.81</strain>
    </source>
</reference>